<proteinExistence type="predicted"/>
<evidence type="ECO:0000313" key="2">
    <source>
        <dbReference type="EMBL" id="BCS97292.1"/>
    </source>
</evidence>
<sequence length="138" mass="14919">MKKTILILTAVAITGFSATQVLAGRMHNGSMAEHGMGYTQNMTEEQVQARHAFMKDTADLRMSLEVKKGEYRALMAGDTPNPKEAGELSGDIANLENQLREKAVAAGVPIKGHAMGMEHGMNMGNHMDMGHRKAHSNG</sequence>
<protein>
    <recommendedName>
        <fullName evidence="4">Zinc resistance-associated protein</fullName>
    </recommendedName>
</protein>
<keyword evidence="1" id="KW-0732">Signal</keyword>
<dbReference type="Proteomes" id="UP001320148">
    <property type="component" value="Chromosome"/>
</dbReference>
<dbReference type="RefSeq" id="WP_236888724.1">
    <property type="nucleotide sequence ID" value="NZ_AP024488.1"/>
</dbReference>
<organism evidence="2 3">
    <name type="scientific">Desulfoluna limicola</name>
    <dbReference type="NCBI Taxonomy" id="2810562"/>
    <lineage>
        <taxon>Bacteria</taxon>
        <taxon>Pseudomonadati</taxon>
        <taxon>Thermodesulfobacteriota</taxon>
        <taxon>Desulfobacteria</taxon>
        <taxon>Desulfobacterales</taxon>
        <taxon>Desulfolunaceae</taxon>
        <taxon>Desulfoluna</taxon>
    </lineage>
</organism>
<feature type="chain" id="PRO_5046615037" description="Zinc resistance-associated protein" evidence="1">
    <location>
        <begin position="24"/>
        <end position="138"/>
    </location>
</feature>
<reference evidence="2 3" key="1">
    <citation type="submission" date="2021-02" db="EMBL/GenBank/DDBJ databases">
        <title>Complete genome of Desulfoluna sp. strain ASN36.</title>
        <authorList>
            <person name="Takahashi A."/>
            <person name="Kojima H."/>
            <person name="Fukui M."/>
        </authorList>
    </citation>
    <scope>NUCLEOTIDE SEQUENCE [LARGE SCALE GENOMIC DNA]</scope>
    <source>
        <strain evidence="2 3">ASN36</strain>
    </source>
</reference>
<gene>
    <name evidence="2" type="ORF">DSLASN_29240</name>
</gene>
<evidence type="ECO:0000256" key="1">
    <source>
        <dbReference type="SAM" id="SignalP"/>
    </source>
</evidence>
<feature type="signal peptide" evidence="1">
    <location>
        <begin position="1"/>
        <end position="23"/>
    </location>
</feature>
<evidence type="ECO:0000313" key="3">
    <source>
        <dbReference type="Proteomes" id="UP001320148"/>
    </source>
</evidence>
<keyword evidence="3" id="KW-1185">Reference proteome</keyword>
<evidence type="ECO:0008006" key="4">
    <source>
        <dbReference type="Google" id="ProtNLM"/>
    </source>
</evidence>
<dbReference type="EMBL" id="AP024488">
    <property type="protein sequence ID" value="BCS97292.1"/>
    <property type="molecule type" value="Genomic_DNA"/>
</dbReference>
<dbReference type="Gene3D" id="1.20.120.1490">
    <property type="match status" value="1"/>
</dbReference>
<name>A0ABM7PJJ8_9BACT</name>
<accession>A0ABM7PJJ8</accession>